<comment type="similarity">
    <text evidence="1 5">Belongs to the 5-formyltetrahydrofolate cyclo-ligase family.</text>
</comment>
<dbReference type="RefSeq" id="WP_063273232.1">
    <property type="nucleotide sequence ID" value="NZ_LQMT02000042.1"/>
</dbReference>
<dbReference type="PANTHER" id="PTHR23407:SF1">
    <property type="entry name" value="5-FORMYLTETRAHYDROFOLATE CYCLO-LIGASE"/>
    <property type="match status" value="1"/>
</dbReference>
<evidence type="ECO:0000313" key="7">
    <source>
        <dbReference type="EMBL" id="ONF62513.1"/>
    </source>
</evidence>
<dbReference type="Proteomes" id="UP000076660">
    <property type="component" value="Unassembled WGS sequence"/>
</dbReference>
<comment type="caution">
    <text evidence="7">The sequence shown here is derived from an EMBL/GenBank/DDBJ whole genome shotgun (WGS) entry which is preliminary data.</text>
</comment>
<sequence>MSKTEWRSRITAERRSQVSEERAREAAALAAAAARLPGEVVCAYVPFGTEPGSTSLLDQLLDQGKRVLLPIVPDVPGPLEWAAYEDSSSLGPGRLRGLLEPTGRRLGPDTLGTADLVLIPALAVDDVGVRLGRGAGYYDRSLSFAAPGAALIAVVRDTELVRELPAEPHDVRMTGVLTPEQGLAPRPVDRLTPRRSGSERAQ</sequence>
<protein>
    <recommendedName>
        <fullName evidence="5">5-formyltetrahydrofolate cyclo-ligase</fullName>
        <ecNumber evidence="5">6.3.3.2</ecNumber>
    </recommendedName>
</protein>
<evidence type="ECO:0000313" key="8">
    <source>
        <dbReference type="Proteomes" id="UP000076660"/>
    </source>
</evidence>
<dbReference type="Gene3D" id="3.40.50.10420">
    <property type="entry name" value="NagB/RpiA/CoA transferase-like"/>
    <property type="match status" value="1"/>
</dbReference>
<dbReference type="Pfam" id="PF01812">
    <property type="entry name" value="5-FTHF_cyc-lig"/>
    <property type="match status" value="1"/>
</dbReference>
<reference evidence="7 8" key="1">
    <citation type="submission" date="2016-12" db="EMBL/GenBank/DDBJ databases">
        <title>Amycolatopsis keratiniphila subsp. keratiniphila genome sequencing and assembly.</title>
        <authorList>
            <person name="Mayilraj S."/>
            <person name="Kaur N."/>
        </authorList>
    </citation>
    <scope>NUCLEOTIDE SEQUENCE [LARGE SCALE GENOMIC DNA]</scope>
    <source>
        <strain evidence="7 8">DSM 44409</strain>
    </source>
</reference>
<dbReference type="GO" id="GO:0009396">
    <property type="term" value="P:folic acid-containing compound biosynthetic process"/>
    <property type="evidence" value="ECO:0007669"/>
    <property type="project" value="TreeGrafter"/>
</dbReference>
<dbReference type="PANTHER" id="PTHR23407">
    <property type="entry name" value="ATPASE INHIBITOR/5-FORMYLTETRAHYDROFOLATE CYCLO-LIGASE"/>
    <property type="match status" value="1"/>
</dbReference>
<evidence type="ECO:0000256" key="3">
    <source>
        <dbReference type="ARBA" id="ARBA00022840"/>
    </source>
</evidence>
<dbReference type="PIRSF" id="PIRSF006806">
    <property type="entry name" value="FTHF_cligase"/>
    <property type="match status" value="1"/>
</dbReference>
<feature type="binding site" evidence="4">
    <location>
        <begin position="3"/>
        <end position="7"/>
    </location>
    <ligand>
        <name>ATP</name>
        <dbReference type="ChEBI" id="CHEBI:30616"/>
    </ligand>
</feature>
<dbReference type="EMBL" id="LQMT02000042">
    <property type="protein sequence ID" value="ONF62513.1"/>
    <property type="molecule type" value="Genomic_DNA"/>
</dbReference>
<comment type="catalytic activity">
    <reaction evidence="5">
        <text>(6S)-5-formyl-5,6,7,8-tetrahydrofolate + ATP = (6R)-5,10-methenyltetrahydrofolate + ADP + phosphate</text>
        <dbReference type="Rhea" id="RHEA:10488"/>
        <dbReference type="ChEBI" id="CHEBI:30616"/>
        <dbReference type="ChEBI" id="CHEBI:43474"/>
        <dbReference type="ChEBI" id="CHEBI:57455"/>
        <dbReference type="ChEBI" id="CHEBI:57457"/>
        <dbReference type="ChEBI" id="CHEBI:456216"/>
        <dbReference type="EC" id="6.3.3.2"/>
    </reaction>
</comment>
<proteinExistence type="inferred from homology"/>
<feature type="binding site" evidence="4">
    <location>
        <begin position="130"/>
        <end position="138"/>
    </location>
    <ligand>
        <name>ATP</name>
        <dbReference type="ChEBI" id="CHEBI:30616"/>
    </ligand>
</feature>
<evidence type="ECO:0000256" key="6">
    <source>
        <dbReference type="SAM" id="MobiDB-lite"/>
    </source>
</evidence>
<evidence type="ECO:0000256" key="1">
    <source>
        <dbReference type="ARBA" id="ARBA00010638"/>
    </source>
</evidence>
<dbReference type="GO" id="GO:0030272">
    <property type="term" value="F:5-formyltetrahydrofolate cyclo-ligase activity"/>
    <property type="evidence" value="ECO:0007669"/>
    <property type="project" value="UniProtKB-EC"/>
</dbReference>
<dbReference type="InterPro" id="IPR024185">
    <property type="entry name" value="FTHF_cligase-like_sf"/>
</dbReference>
<keyword evidence="5" id="KW-0460">Magnesium</keyword>
<keyword evidence="2 4" id="KW-0547">Nucleotide-binding</keyword>
<evidence type="ECO:0000256" key="4">
    <source>
        <dbReference type="PIRSR" id="PIRSR006806-1"/>
    </source>
</evidence>
<comment type="cofactor">
    <cofactor evidence="5">
        <name>Mg(2+)</name>
        <dbReference type="ChEBI" id="CHEBI:18420"/>
    </cofactor>
</comment>
<dbReference type="GO" id="GO:0035999">
    <property type="term" value="P:tetrahydrofolate interconversion"/>
    <property type="evidence" value="ECO:0007669"/>
    <property type="project" value="TreeGrafter"/>
</dbReference>
<organism evidence="7 8">
    <name type="scientific">Amycolatopsis keratiniphila subsp. keratiniphila</name>
    <dbReference type="NCBI Taxonomy" id="227715"/>
    <lineage>
        <taxon>Bacteria</taxon>
        <taxon>Bacillati</taxon>
        <taxon>Actinomycetota</taxon>
        <taxon>Actinomycetes</taxon>
        <taxon>Pseudonocardiales</taxon>
        <taxon>Pseudonocardiaceae</taxon>
        <taxon>Amycolatopsis</taxon>
        <taxon>Amycolatopsis japonica group</taxon>
    </lineage>
</organism>
<dbReference type="AlphaFoldDB" id="A0A1W2LI61"/>
<keyword evidence="5" id="KW-0479">Metal-binding</keyword>
<dbReference type="GO" id="GO:0046872">
    <property type="term" value="F:metal ion binding"/>
    <property type="evidence" value="ECO:0007669"/>
    <property type="project" value="UniProtKB-KW"/>
</dbReference>
<accession>A0A1W2LI61</accession>
<dbReference type="InterPro" id="IPR037171">
    <property type="entry name" value="NagB/RpiA_transferase-like"/>
</dbReference>
<feature type="binding site" evidence="4">
    <location>
        <position position="50"/>
    </location>
    <ligand>
        <name>substrate</name>
    </ligand>
</feature>
<dbReference type="EC" id="6.3.3.2" evidence="5"/>
<evidence type="ECO:0000256" key="5">
    <source>
        <dbReference type="RuleBase" id="RU361279"/>
    </source>
</evidence>
<feature type="region of interest" description="Disordered" evidence="6">
    <location>
        <begin position="177"/>
        <end position="202"/>
    </location>
</feature>
<keyword evidence="7" id="KW-0436">Ligase</keyword>
<dbReference type="InterPro" id="IPR002698">
    <property type="entry name" value="FTHF_cligase"/>
</dbReference>
<keyword evidence="3 4" id="KW-0067">ATP-binding</keyword>
<evidence type="ECO:0000256" key="2">
    <source>
        <dbReference type="ARBA" id="ARBA00022741"/>
    </source>
</evidence>
<dbReference type="SUPFAM" id="SSF100950">
    <property type="entry name" value="NagB/RpiA/CoA transferase-like"/>
    <property type="match status" value="1"/>
</dbReference>
<feature type="binding site" evidence="4">
    <location>
        <position position="45"/>
    </location>
    <ligand>
        <name>substrate</name>
    </ligand>
</feature>
<dbReference type="GO" id="GO:0005524">
    <property type="term" value="F:ATP binding"/>
    <property type="evidence" value="ECO:0007669"/>
    <property type="project" value="UniProtKB-KW"/>
</dbReference>
<dbReference type="OrthoDB" id="3242798at2"/>
<name>A0A1W2LI61_9PSEU</name>
<feature type="compositionally biased region" description="Basic and acidic residues" evidence="6">
    <location>
        <begin position="187"/>
        <end position="202"/>
    </location>
</feature>
<gene>
    <name evidence="7" type="ORF">AVR91_0238430</name>
</gene>
<dbReference type="NCBIfam" id="TIGR02727">
    <property type="entry name" value="MTHFS_bact"/>
    <property type="match status" value="1"/>
</dbReference>